<proteinExistence type="predicted"/>
<evidence type="ECO:0000313" key="1">
    <source>
        <dbReference type="EMBL" id="NSL86233.1"/>
    </source>
</evidence>
<keyword evidence="2" id="KW-1185">Reference proteome</keyword>
<comment type="caution">
    <text evidence="1">The sequence shown here is derived from an EMBL/GenBank/DDBJ whole genome shotgun (WGS) entry which is preliminary data.</text>
</comment>
<dbReference type="EMBL" id="RIAR02000001">
    <property type="protein sequence ID" value="NSL86233.1"/>
    <property type="molecule type" value="Genomic_DNA"/>
</dbReference>
<name>A0A3S1AWY2_9BACT</name>
<reference evidence="1" key="1">
    <citation type="submission" date="2020-05" db="EMBL/GenBank/DDBJ databases">
        <title>Chitinophaga laudate sp. nov., isolated from a tropical peat swamp.</title>
        <authorList>
            <person name="Goh C.B.S."/>
            <person name="Lee M.S."/>
            <person name="Parimannan S."/>
            <person name="Pasbakhsh P."/>
            <person name="Yule C.M."/>
            <person name="Rajandas H."/>
            <person name="Loke S."/>
            <person name="Croft L."/>
            <person name="Tan J.B.L."/>
        </authorList>
    </citation>
    <scope>NUCLEOTIDE SEQUENCE</scope>
    <source>
        <strain evidence="1">Mgbs1</strain>
    </source>
</reference>
<dbReference type="InterPro" id="IPR045996">
    <property type="entry name" value="DUF5952"/>
</dbReference>
<dbReference type="AlphaFoldDB" id="A0A3S1AWY2"/>
<dbReference type="Pfam" id="PF19377">
    <property type="entry name" value="DUF5952"/>
    <property type="match status" value="1"/>
</dbReference>
<dbReference type="OrthoDB" id="673656at2"/>
<protein>
    <submittedName>
        <fullName evidence="1">Uncharacterized protein</fullName>
    </submittedName>
</protein>
<sequence>MQAYTLTINCEVMNEMGVLVSHTLKTEAHLPPQPEDKFMFISRNYFKPIIIRIERILSSVTGNPFSEQVCLGEEIDEPYDIKEAFYGTWIMAD</sequence>
<organism evidence="1 2">
    <name type="scientific">Chitinophaga solisilvae</name>
    <dbReference type="NCBI Taxonomy" id="1233460"/>
    <lineage>
        <taxon>Bacteria</taxon>
        <taxon>Pseudomonadati</taxon>
        <taxon>Bacteroidota</taxon>
        <taxon>Chitinophagia</taxon>
        <taxon>Chitinophagales</taxon>
        <taxon>Chitinophagaceae</taxon>
        <taxon>Chitinophaga</taxon>
    </lineage>
</organism>
<evidence type="ECO:0000313" key="2">
    <source>
        <dbReference type="Proteomes" id="UP000281028"/>
    </source>
</evidence>
<gene>
    <name evidence="1" type="ORF">ECE50_005300</name>
</gene>
<accession>A0A3S1AWY2</accession>
<dbReference type="Proteomes" id="UP000281028">
    <property type="component" value="Unassembled WGS sequence"/>
</dbReference>